<comment type="similarity">
    <text evidence="4 9">In the N-terminal section; belongs to the cytidine and deoxycytidylate deaminase family.</text>
</comment>
<accession>A0A934VAA3</accession>
<dbReference type="GO" id="GO:0046872">
    <property type="term" value="F:metal ion binding"/>
    <property type="evidence" value="ECO:0007669"/>
    <property type="project" value="UniProtKB-KW"/>
</dbReference>
<comment type="pathway">
    <text evidence="3 9">Cofactor biosynthesis; riboflavin biosynthesis; 5-amino-6-(D-ribitylamino)uracil from GTP: step 3/4.</text>
</comment>
<keyword evidence="15" id="KW-1185">Reference proteome</keyword>
<dbReference type="EC" id="1.1.1.193" evidence="9"/>
<evidence type="ECO:0000256" key="1">
    <source>
        <dbReference type="ARBA" id="ARBA00002151"/>
    </source>
</evidence>
<keyword evidence="8" id="KW-0511">Multifunctional enzyme</keyword>
<dbReference type="GO" id="GO:0008835">
    <property type="term" value="F:diaminohydroxyphosphoribosylaminopyrimidine deaminase activity"/>
    <property type="evidence" value="ECO:0007669"/>
    <property type="project" value="UniProtKB-EC"/>
</dbReference>
<feature type="binding site" evidence="11">
    <location>
        <position position="156"/>
    </location>
    <ligand>
        <name>NADP(+)</name>
        <dbReference type="ChEBI" id="CHEBI:58349"/>
    </ligand>
</feature>
<comment type="function">
    <text evidence="1 9">Converts 2,5-diamino-6-(ribosylamino)-4(3h)-pyrimidinone 5'-phosphate into 5-amino-6-(ribosylamino)-2,4(1h,3h)-pyrimidinedione 5'-phosphate.</text>
</comment>
<keyword evidence="6 9" id="KW-0521">NADP</keyword>
<dbReference type="InterPro" id="IPR002125">
    <property type="entry name" value="CMP_dCMP_dom"/>
</dbReference>
<dbReference type="GO" id="GO:0009231">
    <property type="term" value="P:riboflavin biosynthetic process"/>
    <property type="evidence" value="ECO:0007669"/>
    <property type="project" value="UniProtKB-KW"/>
</dbReference>
<feature type="binding site" evidence="12">
    <location>
        <position position="77"/>
    </location>
    <ligand>
        <name>Zn(2+)</name>
        <dbReference type="ChEBI" id="CHEBI:29105"/>
        <note>catalytic</note>
    </ligand>
</feature>
<dbReference type="Pfam" id="PF00383">
    <property type="entry name" value="dCMP_cyt_deam_1"/>
    <property type="match status" value="1"/>
</dbReference>
<comment type="catalytic activity">
    <reaction evidence="9">
        <text>5-amino-6-(5-phospho-D-ribitylamino)uracil + NADP(+) = 5-amino-6-(5-phospho-D-ribosylamino)uracil + NADPH + H(+)</text>
        <dbReference type="Rhea" id="RHEA:17845"/>
        <dbReference type="ChEBI" id="CHEBI:15378"/>
        <dbReference type="ChEBI" id="CHEBI:57783"/>
        <dbReference type="ChEBI" id="CHEBI:58349"/>
        <dbReference type="ChEBI" id="CHEBI:58421"/>
        <dbReference type="ChEBI" id="CHEBI:58453"/>
        <dbReference type="EC" id="1.1.1.193"/>
    </reaction>
</comment>
<feature type="binding site" evidence="11">
    <location>
        <begin position="276"/>
        <end position="282"/>
    </location>
    <ligand>
        <name>NADP(+)</name>
        <dbReference type="ChEBI" id="CHEBI:58349"/>
    </ligand>
</feature>
<keyword evidence="9" id="KW-0686">Riboflavin biosynthesis</keyword>
<evidence type="ECO:0000256" key="2">
    <source>
        <dbReference type="ARBA" id="ARBA00004882"/>
    </source>
</evidence>
<dbReference type="InterPro" id="IPR050765">
    <property type="entry name" value="Riboflavin_Biosynth_HTPR"/>
</dbReference>
<dbReference type="InterPro" id="IPR004794">
    <property type="entry name" value="Eubact_RibD"/>
</dbReference>
<name>A0A934VAA3_9BACT</name>
<organism evidence="14 15">
    <name type="scientific">Luteolibacter yonseiensis</name>
    <dbReference type="NCBI Taxonomy" id="1144680"/>
    <lineage>
        <taxon>Bacteria</taxon>
        <taxon>Pseudomonadati</taxon>
        <taxon>Verrucomicrobiota</taxon>
        <taxon>Verrucomicrobiia</taxon>
        <taxon>Verrucomicrobiales</taxon>
        <taxon>Verrucomicrobiaceae</taxon>
        <taxon>Luteolibacter</taxon>
    </lineage>
</organism>
<dbReference type="PANTHER" id="PTHR38011">
    <property type="entry name" value="DIHYDROFOLATE REDUCTASE FAMILY PROTEIN (AFU_ORTHOLOGUE AFUA_8G06820)"/>
    <property type="match status" value="1"/>
</dbReference>
<feature type="binding site" evidence="11">
    <location>
        <position position="186"/>
    </location>
    <ligand>
        <name>substrate</name>
    </ligand>
</feature>
<reference evidence="14" key="1">
    <citation type="submission" date="2021-01" db="EMBL/GenBank/DDBJ databases">
        <title>Modified the classification status of verrucomicrobia.</title>
        <authorList>
            <person name="Feng X."/>
        </authorList>
    </citation>
    <scope>NUCLEOTIDE SEQUENCE</scope>
    <source>
        <strain evidence="14">JCM 18052</strain>
    </source>
</reference>
<evidence type="ECO:0000256" key="7">
    <source>
        <dbReference type="ARBA" id="ARBA00023002"/>
    </source>
</evidence>
<evidence type="ECO:0000256" key="8">
    <source>
        <dbReference type="ARBA" id="ARBA00023268"/>
    </source>
</evidence>
<evidence type="ECO:0000256" key="9">
    <source>
        <dbReference type="PIRNR" id="PIRNR006769"/>
    </source>
</evidence>
<feature type="binding site" evidence="11">
    <location>
        <position position="209"/>
    </location>
    <ligand>
        <name>substrate</name>
    </ligand>
</feature>
<dbReference type="InterPro" id="IPR002734">
    <property type="entry name" value="RibDG_C"/>
</dbReference>
<keyword evidence="9 14" id="KW-0378">Hydrolase</keyword>
<evidence type="ECO:0000256" key="10">
    <source>
        <dbReference type="PIRSR" id="PIRSR006769-1"/>
    </source>
</evidence>
<dbReference type="AlphaFoldDB" id="A0A934VAA3"/>
<evidence type="ECO:0000256" key="6">
    <source>
        <dbReference type="ARBA" id="ARBA00022857"/>
    </source>
</evidence>
<feature type="binding site" evidence="11">
    <location>
        <position position="274"/>
    </location>
    <ligand>
        <name>substrate</name>
    </ligand>
</feature>
<feature type="binding site" evidence="12">
    <location>
        <position position="51"/>
    </location>
    <ligand>
        <name>Zn(2+)</name>
        <dbReference type="ChEBI" id="CHEBI:29105"/>
        <note>catalytic</note>
    </ligand>
</feature>
<feature type="domain" description="CMP/dCMP-type deaminase" evidence="13">
    <location>
        <begin position="2"/>
        <end position="124"/>
    </location>
</feature>
<keyword evidence="7 9" id="KW-0560">Oxidoreductase</keyword>
<feature type="binding site" evidence="11">
    <location>
        <position position="206"/>
    </location>
    <ligand>
        <name>substrate</name>
    </ligand>
</feature>
<dbReference type="CDD" id="cd01284">
    <property type="entry name" value="Riboflavin_deaminase-reductase"/>
    <property type="match status" value="1"/>
</dbReference>
<comment type="cofactor">
    <cofactor evidence="9 12">
        <name>Zn(2+)</name>
        <dbReference type="ChEBI" id="CHEBI:29105"/>
    </cofactor>
    <text evidence="9 12">Binds 1 zinc ion.</text>
</comment>
<comment type="catalytic activity">
    <reaction evidence="9">
        <text>2,5-diamino-6-hydroxy-4-(5-phosphoribosylamino)-pyrimidine + H2O + H(+) = 5-amino-6-(5-phospho-D-ribosylamino)uracil + NH4(+)</text>
        <dbReference type="Rhea" id="RHEA:21868"/>
        <dbReference type="ChEBI" id="CHEBI:15377"/>
        <dbReference type="ChEBI" id="CHEBI:15378"/>
        <dbReference type="ChEBI" id="CHEBI:28938"/>
        <dbReference type="ChEBI" id="CHEBI:58453"/>
        <dbReference type="ChEBI" id="CHEBI:58614"/>
        <dbReference type="EC" id="3.5.4.26"/>
    </reaction>
</comment>
<dbReference type="Pfam" id="PF01872">
    <property type="entry name" value="RibD_C"/>
    <property type="match status" value="1"/>
</dbReference>
<sequence>MSDDVLRMRAALDEARKGIGRTAPNPPVGAVIVKDGVVLGKGWHRKAGEPHSEREALADARGKDVRGSTIYVTLEPCSTHGRTPPCTQGLIEAGVKRVVYACVDRNPDHAGRADELLTAAGIEVVSGVCADEAEKILRPFFKVRETGLPWVIWKTAMSLDGRITRPPGEGQWLTGDLARADVQKLRSTVDAILTSGETVRRDNPALTIRVPELLEGRTQPWRVVATDKPETMPSDAPLFSDEWKERTLIRPRHDLEKTLRGLVKEQGVLTVMVEAGGVFSAALFEAGLVDEAVIYYAPILCGGPSPGLAGNGLRESLKMEEVEFRQLGNDVRVSGLVK</sequence>
<feature type="active site" description="Proton donor" evidence="10">
    <location>
        <position position="53"/>
    </location>
</feature>
<dbReference type="EMBL" id="JAENIK010000011">
    <property type="protein sequence ID" value="MBK1816008.1"/>
    <property type="molecule type" value="Genomic_DNA"/>
</dbReference>
<dbReference type="PANTHER" id="PTHR38011:SF7">
    <property type="entry name" value="2,5-DIAMINO-6-RIBOSYLAMINO-4(3H)-PYRIMIDINONE 5'-PHOSPHATE REDUCTASE"/>
    <property type="match status" value="1"/>
</dbReference>
<evidence type="ECO:0000256" key="11">
    <source>
        <dbReference type="PIRSR" id="PIRSR006769-2"/>
    </source>
</evidence>
<evidence type="ECO:0000256" key="4">
    <source>
        <dbReference type="ARBA" id="ARBA00005259"/>
    </source>
</evidence>
<evidence type="ECO:0000256" key="3">
    <source>
        <dbReference type="ARBA" id="ARBA00004910"/>
    </source>
</evidence>
<protein>
    <recommendedName>
        <fullName evidence="9">Riboflavin biosynthesis protein RibD</fullName>
    </recommendedName>
    <domain>
        <recommendedName>
            <fullName evidence="9">Diaminohydroxyphosphoribosylaminopyrimidine deaminase</fullName>
            <shortName evidence="9">DRAP deaminase</shortName>
            <ecNumber evidence="9">3.5.4.26</ecNumber>
        </recommendedName>
        <alternativeName>
            <fullName evidence="9">Riboflavin-specific deaminase</fullName>
        </alternativeName>
    </domain>
    <domain>
        <recommendedName>
            <fullName evidence="9">5-amino-6-(5-phosphoribosylamino)uracil reductase</fullName>
            <ecNumber evidence="9">1.1.1.193</ecNumber>
        </recommendedName>
        <alternativeName>
            <fullName evidence="9">HTP reductase</fullName>
        </alternativeName>
    </domain>
</protein>
<keyword evidence="9 12" id="KW-0862">Zinc</keyword>
<evidence type="ECO:0000313" key="15">
    <source>
        <dbReference type="Proteomes" id="UP000600139"/>
    </source>
</evidence>
<feature type="binding site" evidence="12">
    <location>
        <position position="86"/>
    </location>
    <ligand>
        <name>Zn(2+)</name>
        <dbReference type="ChEBI" id="CHEBI:29105"/>
        <note>catalytic</note>
    </ligand>
</feature>
<dbReference type="InterPro" id="IPR024072">
    <property type="entry name" value="DHFR-like_dom_sf"/>
</dbReference>
<comment type="caution">
    <text evidence="14">The sequence shown here is derived from an EMBL/GenBank/DDBJ whole genome shotgun (WGS) entry which is preliminary data.</text>
</comment>
<dbReference type="NCBIfam" id="TIGR00326">
    <property type="entry name" value="eubact_ribD"/>
    <property type="match status" value="1"/>
</dbReference>
<dbReference type="EC" id="3.5.4.26" evidence="9"/>
<gene>
    <name evidence="14" type="primary">ribD</name>
    <name evidence="14" type="ORF">JIN84_10320</name>
</gene>
<dbReference type="SUPFAM" id="SSF53597">
    <property type="entry name" value="Dihydrofolate reductase-like"/>
    <property type="match status" value="1"/>
</dbReference>
<dbReference type="GO" id="GO:0008703">
    <property type="term" value="F:5-amino-6-(5-phosphoribosylamino)uracil reductase activity"/>
    <property type="evidence" value="ECO:0007669"/>
    <property type="project" value="UniProtKB-EC"/>
</dbReference>
<dbReference type="Gene3D" id="3.40.140.10">
    <property type="entry name" value="Cytidine Deaminase, domain 2"/>
    <property type="match status" value="1"/>
</dbReference>
<dbReference type="Proteomes" id="UP000600139">
    <property type="component" value="Unassembled WGS sequence"/>
</dbReference>
<feature type="binding site" evidence="11">
    <location>
        <position position="202"/>
    </location>
    <ligand>
        <name>NADP(+)</name>
        <dbReference type="ChEBI" id="CHEBI:58349"/>
    </ligand>
</feature>
<keyword evidence="9 12" id="KW-0479">Metal-binding</keyword>
<dbReference type="PIRSF" id="PIRSF006769">
    <property type="entry name" value="RibD"/>
    <property type="match status" value="1"/>
</dbReference>
<evidence type="ECO:0000313" key="14">
    <source>
        <dbReference type="EMBL" id="MBK1816008.1"/>
    </source>
</evidence>
<evidence type="ECO:0000256" key="12">
    <source>
        <dbReference type="PIRSR" id="PIRSR006769-3"/>
    </source>
</evidence>
<dbReference type="PROSITE" id="PS51747">
    <property type="entry name" value="CYT_DCMP_DEAMINASES_2"/>
    <property type="match status" value="1"/>
</dbReference>
<evidence type="ECO:0000256" key="5">
    <source>
        <dbReference type="ARBA" id="ARBA00007417"/>
    </source>
</evidence>
<proteinExistence type="inferred from homology"/>
<dbReference type="InterPro" id="IPR016193">
    <property type="entry name" value="Cytidine_deaminase-like"/>
</dbReference>
<feature type="binding site" evidence="11">
    <location>
        <position position="198"/>
    </location>
    <ligand>
        <name>NADP(+)</name>
        <dbReference type="ChEBI" id="CHEBI:58349"/>
    </ligand>
</feature>
<comment type="similarity">
    <text evidence="5 9">In the C-terminal section; belongs to the HTP reductase family.</text>
</comment>
<dbReference type="SUPFAM" id="SSF53927">
    <property type="entry name" value="Cytidine deaminase-like"/>
    <property type="match status" value="1"/>
</dbReference>
<comment type="pathway">
    <text evidence="2 9">Cofactor biosynthesis; riboflavin biosynthesis; 5-amino-6-(D-ribitylamino)uracil from GTP: step 2/4.</text>
</comment>
<dbReference type="RefSeq" id="WP_200350966.1">
    <property type="nucleotide sequence ID" value="NZ_BAABHZ010000006.1"/>
</dbReference>
<evidence type="ECO:0000259" key="13">
    <source>
        <dbReference type="PROSITE" id="PS51747"/>
    </source>
</evidence>
<feature type="binding site" evidence="11">
    <location>
        <position position="172"/>
    </location>
    <ligand>
        <name>NADP(+)</name>
        <dbReference type="ChEBI" id="CHEBI:58349"/>
    </ligand>
</feature>
<dbReference type="Gene3D" id="3.40.430.10">
    <property type="entry name" value="Dihydrofolate Reductase, subunit A"/>
    <property type="match status" value="2"/>
</dbReference>